<dbReference type="EnsemblBacteria" id="CAP15407">
    <property type="protein sequence ID" value="CAP15407"/>
    <property type="gene ID" value="OE_6340R"/>
</dbReference>
<dbReference type="EMBL" id="AM774417">
    <property type="protein sequence ID" value="CAP15407.1"/>
    <property type="molecule type" value="Genomic_DNA"/>
</dbReference>
<name>B0R9A2_HALS3</name>
<dbReference type="Proteomes" id="UP000001321">
    <property type="component" value="Plasmid PHS2"/>
</dbReference>
<geneLocation type="plasmid" evidence="2 3">
    <name>PHS2</name>
</geneLocation>
<gene>
    <name evidence="2" type="ordered locus">OE_6340R</name>
</gene>
<keyword evidence="2" id="KW-0614">Plasmid</keyword>
<evidence type="ECO:0000256" key="1">
    <source>
        <dbReference type="SAM" id="MobiDB-lite"/>
    </source>
</evidence>
<proteinExistence type="predicted"/>
<sequence length="454" mass="49091">MTVHTALLAFFGDDGDDGELDEVAALLETDTSSPAVERELKSLRDAINTAYGNVKDDLDAHQQVPVDAAPRRKAEAIERAVRASGRADAGGDAAAVIQAAASVREDESPDSAVARRFLDQIADERSSTRQLADVFETAARRLDEHKRAQSALDRLDAGSGVDSVPDLVDAYREMRREQAASASGRDRLSEAVESLLDELDVDAEGALEQRVRSATREIRMDSRSDSGTGEPLVEGVSRARSAANPRSRRARRLFDALEDGSDVEAALEAAAARLDEAATTDALLENVDSSDVADLAGEVAAEFGERDGTVADALQERALDLRDRVARADDSNRVVAFAAHEELSFYRQSLLGDALNGGESRSGESLDSRLEAVRERREAFEQDYVGARSDHNHSIPLYFLSLVDEAVEDAAESLAAGHDDRASGILDVAEQLIDHVEGLYEQNQYSVMLRSLRG</sequence>
<protein>
    <submittedName>
        <fullName evidence="2">Uncharacterized protein</fullName>
    </submittedName>
</protein>
<accession>B0R9A2</accession>
<reference evidence="2 3" key="1">
    <citation type="journal article" date="2008" name="Genomics">
        <title>Evolution in the laboratory: the genome of Halobacterium salinarum strain R1 compared to that of strain NRC-1.</title>
        <authorList>
            <person name="Pfeiffer F."/>
            <person name="Schuster S.C."/>
            <person name="Broicher A."/>
            <person name="Falb M."/>
            <person name="Palm P."/>
            <person name="Rodewald K."/>
            <person name="Ruepp A."/>
            <person name="Soppa J."/>
            <person name="Tittor J."/>
            <person name="Oesterhelt D."/>
        </authorList>
    </citation>
    <scope>NUCLEOTIDE SEQUENCE [LARGE SCALE GENOMIC DNA]</scope>
    <source>
        <strain evidence="3">ATCC 29341 / DSM 671 / R1</strain>
        <plasmid evidence="3">Plasmid PHS2</plasmid>
    </source>
</reference>
<evidence type="ECO:0000313" key="3">
    <source>
        <dbReference type="Proteomes" id="UP000001321"/>
    </source>
</evidence>
<dbReference type="RefSeq" id="WP_012289798.1">
    <property type="nucleotide sequence ID" value="NC_010369.1"/>
</dbReference>
<dbReference type="KEGG" id="hsl:OE_6340R"/>
<organism evidence="2 3">
    <name type="scientific">Halobacterium salinarum (strain ATCC 29341 / DSM 671 / R1)</name>
    <dbReference type="NCBI Taxonomy" id="478009"/>
    <lineage>
        <taxon>Archaea</taxon>
        <taxon>Methanobacteriati</taxon>
        <taxon>Methanobacteriota</taxon>
        <taxon>Stenosarchaea group</taxon>
        <taxon>Halobacteria</taxon>
        <taxon>Halobacteriales</taxon>
        <taxon>Halobacteriaceae</taxon>
        <taxon>Halobacterium</taxon>
        <taxon>Halobacterium salinarum NRC-34001</taxon>
    </lineage>
</organism>
<feature type="region of interest" description="Disordered" evidence="1">
    <location>
        <begin position="217"/>
        <end position="241"/>
    </location>
</feature>
<evidence type="ECO:0000313" key="2">
    <source>
        <dbReference type="EMBL" id="CAP15407.1"/>
    </source>
</evidence>
<dbReference type="AlphaFoldDB" id="B0R9A2"/>
<dbReference type="GeneID" id="5955193"/>
<dbReference type="HOGENOM" id="CLU_602185_0_0_2"/>